<keyword evidence="9" id="KW-1185">Reference proteome</keyword>
<dbReference type="PROSITE" id="PS00108">
    <property type="entry name" value="PROTEIN_KINASE_ST"/>
    <property type="match status" value="1"/>
</dbReference>
<evidence type="ECO:0000259" key="6">
    <source>
        <dbReference type="PROSITE" id="PS50006"/>
    </source>
</evidence>
<dbReference type="Gene3D" id="2.60.200.20">
    <property type="match status" value="1"/>
</dbReference>
<evidence type="ECO:0000256" key="5">
    <source>
        <dbReference type="SAM" id="MobiDB-lite"/>
    </source>
</evidence>
<evidence type="ECO:0000256" key="4">
    <source>
        <dbReference type="PROSITE-ProRule" id="PRU10141"/>
    </source>
</evidence>
<feature type="compositionally biased region" description="Low complexity" evidence="5">
    <location>
        <begin position="497"/>
        <end position="510"/>
    </location>
</feature>
<evidence type="ECO:0000256" key="3">
    <source>
        <dbReference type="ARBA" id="ARBA00022840"/>
    </source>
</evidence>
<evidence type="ECO:0000256" key="1">
    <source>
        <dbReference type="ARBA" id="ARBA00005575"/>
    </source>
</evidence>
<dbReference type="SUPFAM" id="SSF56112">
    <property type="entry name" value="Protein kinase-like (PK-like)"/>
    <property type="match status" value="1"/>
</dbReference>
<keyword evidence="3 4" id="KW-0067">ATP-binding</keyword>
<dbReference type="Proteomes" id="UP001600064">
    <property type="component" value="Unassembled WGS sequence"/>
</dbReference>
<gene>
    <name evidence="8" type="ORF">VTJ83DRAFT_1150</name>
</gene>
<evidence type="ECO:0000313" key="8">
    <source>
        <dbReference type="EMBL" id="KAL2271779.1"/>
    </source>
</evidence>
<dbReference type="InterPro" id="IPR017441">
    <property type="entry name" value="Protein_kinase_ATP_BS"/>
</dbReference>
<dbReference type="InterPro" id="IPR000719">
    <property type="entry name" value="Prot_kinase_dom"/>
</dbReference>
<proteinExistence type="inferred from homology"/>
<feature type="domain" description="FHA" evidence="6">
    <location>
        <begin position="34"/>
        <end position="92"/>
    </location>
</feature>
<dbReference type="InterPro" id="IPR008271">
    <property type="entry name" value="Ser/Thr_kinase_AS"/>
</dbReference>
<comment type="similarity">
    <text evidence="1">Belongs to the protein kinase superfamily. CAMK Ser/Thr protein kinase family. CHEK2 subfamily.</text>
</comment>
<dbReference type="PROSITE" id="PS50006">
    <property type="entry name" value="FHA_DOMAIN"/>
    <property type="match status" value="1"/>
</dbReference>
<dbReference type="SMART" id="SM00240">
    <property type="entry name" value="FHA"/>
    <property type="match status" value="1"/>
</dbReference>
<dbReference type="PROSITE" id="PS00107">
    <property type="entry name" value="PROTEIN_KINASE_ATP"/>
    <property type="match status" value="1"/>
</dbReference>
<organism evidence="8 9">
    <name type="scientific">Remersonia thermophila</name>
    <dbReference type="NCBI Taxonomy" id="72144"/>
    <lineage>
        <taxon>Eukaryota</taxon>
        <taxon>Fungi</taxon>
        <taxon>Dikarya</taxon>
        <taxon>Ascomycota</taxon>
        <taxon>Pezizomycotina</taxon>
        <taxon>Sordariomycetes</taxon>
        <taxon>Sordariomycetidae</taxon>
        <taxon>Sordariales</taxon>
        <taxon>Sordariales incertae sedis</taxon>
        <taxon>Remersonia</taxon>
    </lineage>
</organism>
<accession>A0ABR4DN89</accession>
<evidence type="ECO:0000313" key="9">
    <source>
        <dbReference type="Proteomes" id="UP001600064"/>
    </source>
</evidence>
<dbReference type="Gene3D" id="1.10.510.10">
    <property type="entry name" value="Transferase(Phosphotransferase) domain 1"/>
    <property type="match status" value="1"/>
</dbReference>
<evidence type="ECO:0000256" key="2">
    <source>
        <dbReference type="ARBA" id="ARBA00022741"/>
    </source>
</evidence>
<dbReference type="InterPro" id="IPR008984">
    <property type="entry name" value="SMAD_FHA_dom_sf"/>
</dbReference>
<dbReference type="SMART" id="SM00220">
    <property type="entry name" value="S_TKc"/>
    <property type="match status" value="1"/>
</dbReference>
<dbReference type="EMBL" id="JAZGUE010000001">
    <property type="protein sequence ID" value="KAL2271779.1"/>
    <property type="molecule type" value="Genomic_DNA"/>
</dbReference>
<dbReference type="RefSeq" id="XP_070870503.1">
    <property type="nucleotide sequence ID" value="XM_071007278.1"/>
</dbReference>
<feature type="binding site" evidence="4">
    <location>
        <position position="179"/>
    </location>
    <ligand>
        <name>ATP</name>
        <dbReference type="ChEBI" id="CHEBI:30616"/>
    </ligand>
</feature>
<dbReference type="GeneID" id="98121922"/>
<dbReference type="PANTHER" id="PTHR24347">
    <property type="entry name" value="SERINE/THREONINE-PROTEIN KINASE"/>
    <property type="match status" value="1"/>
</dbReference>
<comment type="caution">
    <text evidence="8">The sequence shown here is derived from an EMBL/GenBank/DDBJ whole genome shotgun (WGS) entry which is preliminary data.</text>
</comment>
<sequence length="517" mass="56859">MSLSQMPVGKFVWENQSRDPPKHGSFLVLPNQQVLVGRDEERNDVAFTDPVVSRCQLEIFSIVVDEQCSHPPLVFVRDRGSANGTAVNDKIIGKGVGLSPSRLLQHGDIITIGRYTHLKLVYTQLLHSPCRYALTPFQRQEVELFRDRYVVTEQTIGDGGHAVVFLATEVATGQHVVCKVHDTSRYAPASKKVQRIRQEAALLSTLDHPNILPIKAAFETPQTIYVITELATGGDLFSILLRYDQLDELQIRAIIRQVLRAVAYIHSKGVAHRDIKPENILCGITPCVPYRIMLSDFGDSGISADSGPERLKSAVGTKFYRPPECHGPDPSHDLSVDIWAVGMLALQLLLGYEELPGLSTVVFCNQEEIDAYLDMVFANLHSPASDAAGSFVRGCLTFDSAQRPSARQAFCHRWLQEPESDRKVFERLEQDGMALWRPQKVKFPVIEMIGPVGVEPGQEGGGGRHERAHEMRGTASGYLAAKDHHSRAKVGARAFLGASSAPSGPTSAAGGEERVGM</sequence>
<name>A0ABR4DN89_9PEZI</name>
<keyword evidence="2 4" id="KW-0547">Nucleotide-binding</keyword>
<protein>
    <submittedName>
        <fullName evidence="8">Uncharacterized protein</fullName>
    </submittedName>
</protein>
<dbReference type="InterPro" id="IPR000253">
    <property type="entry name" value="FHA_dom"/>
</dbReference>
<reference evidence="8 9" key="1">
    <citation type="journal article" date="2024" name="Commun. Biol.">
        <title>Comparative genomic analysis of thermophilic fungi reveals convergent evolutionary adaptations and gene losses.</title>
        <authorList>
            <person name="Steindorff A.S."/>
            <person name="Aguilar-Pontes M.V."/>
            <person name="Robinson A.J."/>
            <person name="Andreopoulos B."/>
            <person name="LaButti K."/>
            <person name="Kuo A."/>
            <person name="Mondo S."/>
            <person name="Riley R."/>
            <person name="Otillar R."/>
            <person name="Haridas S."/>
            <person name="Lipzen A."/>
            <person name="Grimwood J."/>
            <person name="Schmutz J."/>
            <person name="Clum A."/>
            <person name="Reid I.D."/>
            <person name="Moisan M.C."/>
            <person name="Butler G."/>
            <person name="Nguyen T.T.M."/>
            <person name="Dewar K."/>
            <person name="Conant G."/>
            <person name="Drula E."/>
            <person name="Henrissat B."/>
            <person name="Hansel C."/>
            <person name="Singer S."/>
            <person name="Hutchinson M.I."/>
            <person name="de Vries R.P."/>
            <person name="Natvig D.O."/>
            <person name="Powell A.J."/>
            <person name="Tsang A."/>
            <person name="Grigoriev I.V."/>
        </authorList>
    </citation>
    <scope>NUCLEOTIDE SEQUENCE [LARGE SCALE GENOMIC DNA]</scope>
    <source>
        <strain evidence="8 9">ATCC 22073</strain>
    </source>
</reference>
<evidence type="ECO:0000259" key="7">
    <source>
        <dbReference type="PROSITE" id="PS50011"/>
    </source>
</evidence>
<feature type="domain" description="Protein kinase" evidence="7">
    <location>
        <begin position="150"/>
        <end position="415"/>
    </location>
</feature>
<dbReference type="InterPro" id="IPR011009">
    <property type="entry name" value="Kinase-like_dom_sf"/>
</dbReference>
<dbReference type="Pfam" id="PF00498">
    <property type="entry name" value="FHA"/>
    <property type="match status" value="1"/>
</dbReference>
<feature type="region of interest" description="Disordered" evidence="5">
    <location>
        <begin position="497"/>
        <end position="517"/>
    </location>
</feature>
<dbReference type="SUPFAM" id="SSF49879">
    <property type="entry name" value="SMAD/FHA domain"/>
    <property type="match status" value="1"/>
</dbReference>
<dbReference type="PROSITE" id="PS50011">
    <property type="entry name" value="PROTEIN_KINASE_DOM"/>
    <property type="match status" value="1"/>
</dbReference>
<dbReference type="Pfam" id="PF00069">
    <property type="entry name" value="Pkinase"/>
    <property type="match status" value="1"/>
</dbReference>